<comment type="similarity">
    <text evidence="1 8">Belongs to the phage and mitochondrial RNA polymerase family.</text>
</comment>
<dbReference type="PROSITE" id="PS00489">
    <property type="entry name" value="RNA_POL_PHAGE_2"/>
    <property type="match status" value="1"/>
</dbReference>
<reference evidence="11 12" key="1">
    <citation type="submission" date="2024-01" db="EMBL/GenBank/DDBJ databases">
        <authorList>
            <consortium name="Genoscope - CEA"/>
            <person name="William W."/>
        </authorList>
    </citation>
    <scope>NUCLEOTIDE SEQUENCE [LARGE SCALE GENOMIC DNA]</scope>
    <source>
        <strain evidence="11 12">29B2s-10</strain>
    </source>
</reference>
<feature type="compositionally biased region" description="Low complexity" evidence="9">
    <location>
        <begin position="29"/>
        <end position="49"/>
    </location>
</feature>
<dbReference type="SMART" id="SM01311">
    <property type="entry name" value="RPOL_N"/>
    <property type="match status" value="1"/>
</dbReference>
<name>A0ABP0E5Y9_9ASCO</name>
<evidence type="ECO:0000256" key="3">
    <source>
        <dbReference type="ARBA" id="ARBA00022478"/>
    </source>
</evidence>
<keyword evidence="5 8" id="KW-0548">Nucleotidyltransferase</keyword>
<dbReference type="PANTHER" id="PTHR10102">
    <property type="entry name" value="DNA-DIRECTED RNA POLYMERASE, MITOCHONDRIAL"/>
    <property type="match status" value="1"/>
</dbReference>
<evidence type="ECO:0000256" key="6">
    <source>
        <dbReference type="ARBA" id="ARBA00023163"/>
    </source>
</evidence>
<accession>A0ABP0E5Y9</accession>
<feature type="domain" description="DNA-directed RNA polymerase N-terminal" evidence="10">
    <location>
        <begin position="403"/>
        <end position="726"/>
    </location>
</feature>
<evidence type="ECO:0000256" key="4">
    <source>
        <dbReference type="ARBA" id="ARBA00022679"/>
    </source>
</evidence>
<dbReference type="Gene3D" id="1.10.150.20">
    <property type="entry name" value="5' to 3' exonuclease, C-terminal subdomain"/>
    <property type="match status" value="1"/>
</dbReference>
<keyword evidence="6 8" id="KW-0804">Transcription</keyword>
<dbReference type="Pfam" id="PF14700">
    <property type="entry name" value="RPOL_N"/>
    <property type="match status" value="1"/>
</dbReference>
<protein>
    <recommendedName>
        <fullName evidence="2 8">DNA-directed RNA polymerase</fullName>
        <ecNumber evidence="2 8">2.7.7.6</ecNumber>
    </recommendedName>
</protein>
<dbReference type="PROSITE" id="PS00900">
    <property type="entry name" value="RNA_POL_PHAGE_1"/>
    <property type="match status" value="1"/>
</dbReference>
<evidence type="ECO:0000313" key="12">
    <source>
        <dbReference type="Proteomes" id="UP001497600"/>
    </source>
</evidence>
<evidence type="ECO:0000256" key="7">
    <source>
        <dbReference type="ARBA" id="ARBA00048552"/>
    </source>
</evidence>
<sequence>MFRHISKNRAVQLASKYQRCGAVRGNSSGGIPSSIARSSISSSSSTLSDHSMVNSYYNGVLQDLKRRDGSSIHDMPSLGISNKSFSEINMDAIRSIPDGARKEEPWSSQYDEVTRSPFARDVGHLETLLDALVHNKNFERAENILHALYPLLDKKQTMIFSINKYLEAYSMEERHTVEDVDRFVESISKKFIGVNPDDRTFAIQIAKNKEDGKYMDIITNMRENGYGYMIKKVFSHIDILGDELATDILCNEGISRNDVPKEWKSVYDEIRVRAEEEKSSEVRNDMEDQNDMEEHLGDLSGNENIQSMDTTDSIESVTSLDKDASNLMAVDSFGLKVVRYTLLGLKTDSNQLQEFVDNLQQDLDVNVLGDNSSRRDYFDIYKSLETDEQRSKFNEVLELFNEERQKQLESKGVDAAREKWKHEYEDMKERGTFSMQKSLNVQLFKWYTDMLPYVEQEVVECQKLLDSKDNIRLLSIKPEERQLIKDRLFYAPYLTLVPPKKMCVIAILELLKLNSTGGIVDGMRTARAVVSVGKAVELEYKSQKLLKVEGNSKLWMNKKNTHELKKYLQRKRDVKYTPQRAVEETEWTGVVHAKAGEVLTRLLMYVAKVPVNGVDPTTGANVTGLQPAFHHTFQFMNGQKLGVLKIHKSLIKQLAGDNLTNAVQPQLLPMLVPPRPWTSYAHGGFLYSQNYLVRIKDSAETTAYLKASSEKGHLDQVYQGLNVLGETAWSVNRKVFEVISAKWNTGEKFLDIPDLGVDPKLPPAPPKNADPHVKRDYQQLVRKLLNEAAGSRSQRCDSNYKLEIARAFLGEKIYFPHNVDFRGRAYPLSPHFNHLGNDMTRSLFLFWEGRKLGERGLEWLKIHLANLAGLDKKPLNERLQYTNDNLETIFACARDPLSESGSWWLKADKPWQALAVCFELEEAYKLENPADYVSHIPVHQDGTCNGLQHYAALGGDVEGARQVNLLPSDAPQDVYKFVAGLVQKRIDKEAEEGEEYAKFIQDKITRKVVKQTVMTNVYGVTFVGAVAQIEKQIEHFFTNEEKAANAPGKVSRYLTNHVFASMRELFEGAHQIQDWLGLCAKRISKSVRIDHEDNTGNNTNKPSHLSSVIWTTPLGLPCVQPYRSTKKQIISTNLQDIVITDPFGAAPVDARKQQAAFPPNFVHSLDATHMLLTAAACGKDGIAFASVHDSYWTHAADVDLMNNHCRSQFINLHEDNLILKLRSEFERRYRGCLQLINIPGDHEVAVQVKDVRRNIVKRLGRALTVADEVYLEQKRQQLLDSDDPAKVQMGREMVTTVSVTEGHGLEELNISSAHKRAMQILIPLKFPEIPERGDLDIKQIKESKYFFS</sequence>
<feature type="compositionally biased region" description="Basic and acidic residues" evidence="9">
    <location>
        <begin position="274"/>
        <end position="297"/>
    </location>
</feature>
<dbReference type="InterPro" id="IPR029262">
    <property type="entry name" value="RPOL_N"/>
</dbReference>
<comment type="function">
    <text evidence="8">DNA-dependent RNA polymerase catalyzes the transcription of DNA into RNA using the four ribonucleoside triphosphates as substrates.</text>
</comment>
<keyword evidence="4 8" id="KW-0808">Transferase</keyword>
<comment type="catalytic activity">
    <reaction evidence="7 8">
        <text>RNA(n) + a ribonucleoside 5'-triphosphate = RNA(n+1) + diphosphate</text>
        <dbReference type="Rhea" id="RHEA:21248"/>
        <dbReference type="Rhea" id="RHEA-COMP:14527"/>
        <dbReference type="Rhea" id="RHEA-COMP:17342"/>
        <dbReference type="ChEBI" id="CHEBI:33019"/>
        <dbReference type="ChEBI" id="CHEBI:61557"/>
        <dbReference type="ChEBI" id="CHEBI:140395"/>
        <dbReference type="EC" id="2.7.7.6"/>
    </reaction>
</comment>
<dbReference type="InterPro" id="IPR037159">
    <property type="entry name" value="RNA_POL_N_sf"/>
</dbReference>
<proteinExistence type="inferred from homology"/>
<evidence type="ECO:0000259" key="10">
    <source>
        <dbReference type="SMART" id="SM01311"/>
    </source>
</evidence>
<dbReference type="Pfam" id="PF00940">
    <property type="entry name" value="RNA_pol"/>
    <property type="match status" value="1"/>
</dbReference>
<feature type="region of interest" description="Disordered" evidence="9">
    <location>
        <begin position="25"/>
        <end position="49"/>
    </location>
</feature>
<evidence type="ECO:0000256" key="9">
    <source>
        <dbReference type="SAM" id="MobiDB-lite"/>
    </source>
</evidence>
<keyword evidence="3 8" id="KW-0240">DNA-directed RNA polymerase</keyword>
<evidence type="ECO:0000256" key="8">
    <source>
        <dbReference type="RuleBase" id="RU003805"/>
    </source>
</evidence>
<organism evidence="11 12">
    <name type="scientific">[Candida] anglica</name>
    <dbReference type="NCBI Taxonomy" id="148631"/>
    <lineage>
        <taxon>Eukaryota</taxon>
        <taxon>Fungi</taxon>
        <taxon>Dikarya</taxon>
        <taxon>Ascomycota</taxon>
        <taxon>Saccharomycotina</taxon>
        <taxon>Pichiomycetes</taxon>
        <taxon>Debaryomycetaceae</taxon>
        <taxon>Kurtzmaniella</taxon>
    </lineage>
</organism>
<dbReference type="SUPFAM" id="SSF56672">
    <property type="entry name" value="DNA/RNA polymerases"/>
    <property type="match status" value="1"/>
</dbReference>
<dbReference type="InterPro" id="IPR002092">
    <property type="entry name" value="DNA-dir_Rpol_phage-type"/>
</dbReference>
<dbReference type="EMBL" id="OZ004253">
    <property type="protein sequence ID" value="CAK7893264.1"/>
    <property type="molecule type" value="Genomic_DNA"/>
</dbReference>
<dbReference type="EC" id="2.7.7.6" evidence="2 8"/>
<evidence type="ECO:0000256" key="5">
    <source>
        <dbReference type="ARBA" id="ARBA00022695"/>
    </source>
</evidence>
<keyword evidence="12" id="KW-1185">Reference proteome</keyword>
<evidence type="ECO:0000256" key="2">
    <source>
        <dbReference type="ARBA" id="ARBA00012418"/>
    </source>
</evidence>
<feature type="region of interest" description="Disordered" evidence="9">
    <location>
        <begin position="274"/>
        <end position="305"/>
    </location>
</feature>
<evidence type="ECO:0000313" key="11">
    <source>
        <dbReference type="EMBL" id="CAK7893264.1"/>
    </source>
</evidence>
<evidence type="ECO:0000256" key="1">
    <source>
        <dbReference type="ARBA" id="ARBA00009493"/>
    </source>
</evidence>
<gene>
    <name evidence="11" type="primary">RPO41</name>
    <name evidence="11" type="ORF">CAAN4_A06524</name>
</gene>
<dbReference type="InterPro" id="IPR046950">
    <property type="entry name" value="DNA-dir_Rpol_C_phage-type"/>
</dbReference>
<dbReference type="Proteomes" id="UP001497600">
    <property type="component" value="Chromosome A"/>
</dbReference>
<dbReference type="Gene3D" id="1.10.287.280">
    <property type="match status" value="1"/>
</dbReference>
<dbReference type="GO" id="GO:0000428">
    <property type="term" value="C:DNA-directed RNA polymerase complex"/>
    <property type="evidence" value="ECO:0007669"/>
    <property type="project" value="UniProtKB-KW"/>
</dbReference>
<dbReference type="InterPro" id="IPR043502">
    <property type="entry name" value="DNA/RNA_pol_sf"/>
</dbReference>
<dbReference type="Gene3D" id="1.10.1320.10">
    <property type="entry name" value="DNA-directed RNA polymerase, N-terminal domain"/>
    <property type="match status" value="1"/>
</dbReference>
<dbReference type="PANTHER" id="PTHR10102:SF0">
    <property type="entry name" value="DNA-DIRECTED RNA POLYMERASE, MITOCHONDRIAL"/>
    <property type="match status" value="1"/>
</dbReference>